<keyword evidence="5" id="KW-0732">Signal</keyword>
<evidence type="ECO:0000313" key="8">
    <source>
        <dbReference type="Proteomes" id="UP000217103"/>
    </source>
</evidence>
<dbReference type="InterPro" id="IPR000772">
    <property type="entry name" value="Ricin_B_lectin"/>
</dbReference>
<accession>A0A1H1HGK8</accession>
<dbReference type="STRING" id="35622.SAMN04489764_4411"/>
<dbReference type="EMBL" id="FNKK01000002">
    <property type="protein sequence ID" value="SDR24517.1"/>
    <property type="molecule type" value="Genomic_DNA"/>
</dbReference>
<dbReference type="Gene3D" id="2.115.10.20">
    <property type="entry name" value="Glycosyl hydrolase domain, family 43"/>
    <property type="match status" value="1"/>
</dbReference>
<dbReference type="PANTHER" id="PTHR22925:SF3">
    <property type="entry name" value="GLYCOSYL HYDROLASE FAMILY PROTEIN 43"/>
    <property type="match status" value="1"/>
</dbReference>
<feature type="chain" id="PRO_5038553529" evidence="5">
    <location>
        <begin position="25"/>
        <end position="482"/>
    </location>
</feature>
<comment type="similarity">
    <text evidence="1 4">Belongs to the glycosyl hydrolase 43 family.</text>
</comment>
<dbReference type="PANTHER" id="PTHR22925">
    <property type="entry name" value="GLYCOSYL HYDROLASE 43 FAMILY MEMBER"/>
    <property type="match status" value="1"/>
</dbReference>
<evidence type="ECO:0000256" key="4">
    <source>
        <dbReference type="RuleBase" id="RU361187"/>
    </source>
</evidence>
<dbReference type="RefSeq" id="WP_165634850.1">
    <property type="nucleotide sequence ID" value="NZ_FNKK01000002.1"/>
</dbReference>
<dbReference type="InterPro" id="IPR006710">
    <property type="entry name" value="Glyco_hydro_43"/>
</dbReference>
<proteinExistence type="inferred from homology"/>
<dbReference type="Pfam" id="PF04616">
    <property type="entry name" value="Glyco_hydro_43"/>
    <property type="match status" value="1"/>
</dbReference>
<feature type="signal peptide" evidence="5">
    <location>
        <begin position="1"/>
        <end position="24"/>
    </location>
</feature>
<dbReference type="SUPFAM" id="SSF75005">
    <property type="entry name" value="Arabinanase/levansucrase/invertase"/>
    <property type="match status" value="1"/>
</dbReference>
<sequence length="482" mass="52695">MSSRLRLTALISALLLLAAAAATAGTPAAAETRTAPVTVPVGEQFTDTSGAPVHAHGGGVVKVGAYYYWFGENRNPDGTFRYVSAYRSADLRNWEFRNHVLTQSSAAELQVANIERPKVIYNARTGQFVMWMHKENGRDYGEARAAVAVSSTVDGNYTYLGSFRPLGHMSRDITAFVDDDGTGYMISAADENYDLHIYRLTPDYTNVAALVHMWDGDHREAPALFKRNGVYFMLTSGATGWRPNQARYATATSITGPWSGWQNVADSTTYGSQPAFVLPIQGSQGTSYLYMGDRWAGAWGGPVNDSRYVWLPIRFPSDTTMSLDYARELVIDTAAGTVTPVGSGYDRITVRHSGKCLDVRNGSSSDSAAVIQYDCNSGHNQQWRIQSIGGGWVQIVARHSGKCLDVNSVSTENGATLLQYTCGSGHNQQWRLQDAGDGYLRLVARHSGKCADVPDSSQNDNVQLQQYSCWNGANQQFARTPL</sequence>
<evidence type="ECO:0000256" key="3">
    <source>
        <dbReference type="ARBA" id="ARBA00023295"/>
    </source>
</evidence>
<dbReference type="GO" id="GO:0005975">
    <property type="term" value="P:carbohydrate metabolic process"/>
    <property type="evidence" value="ECO:0007669"/>
    <property type="project" value="InterPro"/>
</dbReference>
<evidence type="ECO:0000259" key="6">
    <source>
        <dbReference type="SMART" id="SM00458"/>
    </source>
</evidence>
<keyword evidence="3 4" id="KW-0326">Glycosidase</keyword>
<dbReference type="SMART" id="SM00458">
    <property type="entry name" value="RICIN"/>
    <property type="match status" value="1"/>
</dbReference>
<evidence type="ECO:0000256" key="2">
    <source>
        <dbReference type="ARBA" id="ARBA00022801"/>
    </source>
</evidence>
<dbReference type="Proteomes" id="UP000217103">
    <property type="component" value="Unassembled WGS sequence"/>
</dbReference>
<dbReference type="SUPFAM" id="SSF50370">
    <property type="entry name" value="Ricin B-like lectins"/>
    <property type="match status" value="1"/>
</dbReference>
<keyword evidence="2 4" id="KW-0378">Hydrolase</keyword>
<dbReference type="InterPro" id="IPR023296">
    <property type="entry name" value="Glyco_hydro_beta-prop_sf"/>
</dbReference>
<dbReference type="CDD" id="cd18822">
    <property type="entry name" value="GH43_CtGH43-like"/>
    <property type="match status" value="1"/>
</dbReference>
<evidence type="ECO:0000256" key="5">
    <source>
        <dbReference type="SAM" id="SignalP"/>
    </source>
</evidence>
<keyword evidence="8" id="KW-1185">Reference proteome</keyword>
<protein>
    <submittedName>
        <fullName evidence="7">Glycosyl hydrolases family 43</fullName>
    </submittedName>
</protein>
<evidence type="ECO:0000256" key="1">
    <source>
        <dbReference type="ARBA" id="ARBA00009865"/>
    </source>
</evidence>
<dbReference type="GO" id="GO:0004553">
    <property type="term" value="F:hydrolase activity, hydrolyzing O-glycosyl compounds"/>
    <property type="evidence" value="ECO:0007669"/>
    <property type="project" value="InterPro"/>
</dbReference>
<organism evidence="7 8">
    <name type="scientific">Thermostaphylospora chromogena</name>
    <dbReference type="NCBI Taxonomy" id="35622"/>
    <lineage>
        <taxon>Bacteria</taxon>
        <taxon>Bacillati</taxon>
        <taxon>Actinomycetota</taxon>
        <taxon>Actinomycetes</taxon>
        <taxon>Streptosporangiales</taxon>
        <taxon>Thermomonosporaceae</taxon>
        <taxon>Thermostaphylospora</taxon>
    </lineage>
</organism>
<evidence type="ECO:0000313" key="7">
    <source>
        <dbReference type="EMBL" id="SDR24517.1"/>
    </source>
</evidence>
<feature type="domain" description="Ricin B lectin" evidence="6">
    <location>
        <begin position="343"/>
        <end position="480"/>
    </location>
</feature>
<name>A0A1H1HGK8_9ACTN</name>
<dbReference type="Gene3D" id="2.80.10.50">
    <property type="match status" value="3"/>
</dbReference>
<dbReference type="Pfam" id="PF00652">
    <property type="entry name" value="Ricin_B_lectin"/>
    <property type="match status" value="1"/>
</dbReference>
<dbReference type="InterPro" id="IPR035992">
    <property type="entry name" value="Ricin_B-like_lectins"/>
</dbReference>
<reference evidence="7 8" key="1">
    <citation type="submission" date="2016-10" db="EMBL/GenBank/DDBJ databases">
        <authorList>
            <person name="de Groot N.N."/>
        </authorList>
    </citation>
    <scope>NUCLEOTIDE SEQUENCE [LARGE SCALE GENOMIC DNA]</scope>
    <source>
        <strain evidence="7 8">DSM 43794</strain>
    </source>
</reference>
<gene>
    <name evidence="7" type="ORF">SAMN04489764_4411</name>
</gene>
<dbReference type="CDD" id="cd23458">
    <property type="entry name" value="beta-trefoil_Ricin_AgaB34-like"/>
    <property type="match status" value="1"/>
</dbReference>
<dbReference type="AlphaFoldDB" id="A0A1H1HGK8"/>
<dbReference type="PROSITE" id="PS50231">
    <property type="entry name" value="RICIN_B_LECTIN"/>
    <property type="match status" value="1"/>
</dbReference>